<protein>
    <submittedName>
        <fullName evidence="2">Uncharacterized protein</fullName>
    </submittedName>
</protein>
<organism evidence="2 3">
    <name type="scientific">Hyphodiscus hymeniophilus</name>
    <dbReference type="NCBI Taxonomy" id="353542"/>
    <lineage>
        <taxon>Eukaryota</taxon>
        <taxon>Fungi</taxon>
        <taxon>Dikarya</taxon>
        <taxon>Ascomycota</taxon>
        <taxon>Pezizomycotina</taxon>
        <taxon>Leotiomycetes</taxon>
        <taxon>Helotiales</taxon>
        <taxon>Hyphodiscaceae</taxon>
        <taxon>Hyphodiscus</taxon>
    </lineage>
</organism>
<evidence type="ECO:0000313" key="3">
    <source>
        <dbReference type="Proteomes" id="UP000785200"/>
    </source>
</evidence>
<dbReference type="EMBL" id="VNKQ01000002">
    <property type="protein sequence ID" value="KAG0652475.1"/>
    <property type="molecule type" value="Genomic_DNA"/>
</dbReference>
<evidence type="ECO:0000256" key="1">
    <source>
        <dbReference type="SAM" id="MobiDB-lite"/>
    </source>
</evidence>
<accession>A0A9P6VQS2</accession>
<dbReference type="Proteomes" id="UP000785200">
    <property type="component" value="Unassembled WGS sequence"/>
</dbReference>
<dbReference type="OrthoDB" id="3553044at2759"/>
<feature type="region of interest" description="Disordered" evidence="1">
    <location>
        <begin position="1"/>
        <end position="49"/>
    </location>
</feature>
<dbReference type="AlphaFoldDB" id="A0A9P6VQS2"/>
<feature type="compositionally biased region" description="Low complexity" evidence="1">
    <location>
        <begin position="8"/>
        <end position="26"/>
    </location>
</feature>
<proteinExistence type="predicted"/>
<sequence>MPSRQGYSRESSYDSTTSSTSQSSSRRTIHHRRMISRNNSSSPAPLPPSLDGFVELFQSRVSTPFVTPVPSDVADENDVKRWQRMLRMQREFHCYRSARLEAAVEALERGEDPPIREFIPQVCDLLNEELKAQIDAARVPH</sequence>
<gene>
    <name evidence="2" type="ORF">D0Z07_0675</name>
</gene>
<name>A0A9P6VQS2_9HELO</name>
<reference evidence="2" key="1">
    <citation type="submission" date="2019-07" db="EMBL/GenBank/DDBJ databases">
        <title>Hyphodiscus hymeniophilus genome sequencing and assembly.</title>
        <authorList>
            <person name="Kramer G."/>
            <person name="Nodwell J."/>
        </authorList>
    </citation>
    <scope>NUCLEOTIDE SEQUENCE</scope>
    <source>
        <strain evidence="2">ATCC 34498</strain>
    </source>
</reference>
<comment type="caution">
    <text evidence="2">The sequence shown here is derived from an EMBL/GenBank/DDBJ whole genome shotgun (WGS) entry which is preliminary data.</text>
</comment>
<evidence type="ECO:0000313" key="2">
    <source>
        <dbReference type="EMBL" id="KAG0652475.1"/>
    </source>
</evidence>
<keyword evidence="3" id="KW-1185">Reference proteome</keyword>